<dbReference type="RefSeq" id="WP_250094586.1">
    <property type="nucleotide sequence ID" value="NZ_JAKRYL010000001.1"/>
</dbReference>
<sequence length="243" mass="28326">MKHLLFVVTLLFLFVGCSETEKALEKEPDFQGMIHYEDELNSLFFVYVDDDLTPREKQDFYIPDYIYGYWVELTNSTILLNDEGEEITIGEAESGNVRVWVEGNFKETRTAINSDRKTFFEMMKEQKGFPYYKAEQVTFFTVELTRDDVIANLKSYDNGKYTVHGYFESSRTYEENIDHVHKLMALMDDLEEIETGSVNIGGSNLPSGAKELGIEEYPFYIIFDTEEIVLETSSIEEVYKFFD</sequence>
<dbReference type="AlphaFoldDB" id="A0A9X2A5N3"/>
<organism evidence="1 2">
    <name type="scientific">Halalkalibacter alkaliphilus</name>
    <dbReference type="NCBI Taxonomy" id="2917993"/>
    <lineage>
        <taxon>Bacteria</taxon>
        <taxon>Bacillati</taxon>
        <taxon>Bacillota</taxon>
        <taxon>Bacilli</taxon>
        <taxon>Bacillales</taxon>
        <taxon>Bacillaceae</taxon>
        <taxon>Halalkalibacter</taxon>
    </lineage>
</organism>
<dbReference type="EMBL" id="JAKRYL010000001">
    <property type="protein sequence ID" value="MCL7745651.1"/>
    <property type="molecule type" value="Genomic_DNA"/>
</dbReference>
<evidence type="ECO:0000313" key="2">
    <source>
        <dbReference type="Proteomes" id="UP001139150"/>
    </source>
</evidence>
<protein>
    <submittedName>
        <fullName evidence="1">Uncharacterized protein</fullName>
    </submittedName>
</protein>
<gene>
    <name evidence="1" type="ORF">MF646_00830</name>
</gene>
<accession>A0A9X2A5N3</accession>
<name>A0A9X2A5N3_9BACI</name>
<proteinExistence type="predicted"/>
<reference evidence="1" key="1">
    <citation type="submission" date="2022-02" db="EMBL/GenBank/DDBJ databases">
        <title>Halalkalibacter sp. nov. isolated from Lonar Lake, India.</title>
        <authorList>
            <person name="Joshi A."/>
            <person name="Thite S."/>
            <person name="Lodha T."/>
        </authorList>
    </citation>
    <scope>NUCLEOTIDE SEQUENCE</scope>
    <source>
        <strain evidence="1">MEB205</strain>
    </source>
</reference>
<keyword evidence="2" id="KW-1185">Reference proteome</keyword>
<evidence type="ECO:0000313" key="1">
    <source>
        <dbReference type="EMBL" id="MCL7745651.1"/>
    </source>
</evidence>
<dbReference type="PROSITE" id="PS51257">
    <property type="entry name" value="PROKAR_LIPOPROTEIN"/>
    <property type="match status" value="1"/>
</dbReference>
<dbReference type="Proteomes" id="UP001139150">
    <property type="component" value="Unassembled WGS sequence"/>
</dbReference>
<comment type="caution">
    <text evidence="1">The sequence shown here is derived from an EMBL/GenBank/DDBJ whole genome shotgun (WGS) entry which is preliminary data.</text>
</comment>